<dbReference type="Pfam" id="PF22969">
    <property type="entry name" value="Ig_NUP210_2nd"/>
    <property type="match status" value="1"/>
</dbReference>
<evidence type="ECO:0000259" key="2">
    <source>
        <dbReference type="Pfam" id="PF22969"/>
    </source>
</evidence>
<dbReference type="PANTHER" id="PTHR23019:SF2">
    <property type="entry name" value="NUCLEAR PORE MEMBRANE GLYCOPROTEIN 210"/>
    <property type="match status" value="1"/>
</dbReference>
<dbReference type="AlphaFoldDB" id="A0A7L1N065"/>
<evidence type="ECO:0000313" key="3">
    <source>
        <dbReference type="EMBL" id="NXN93198.1"/>
    </source>
</evidence>
<dbReference type="Pfam" id="PF22963">
    <property type="entry name" value="Ig_NUP210_3rd"/>
    <property type="match status" value="1"/>
</dbReference>
<feature type="domain" description="NUP210 Ig-like" evidence="1">
    <location>
        <begin position="63"/>
        <end position="94"/>
    </location>
</feature>
<dbReference type="EMBL" id="VXBP01001740">
    <property type="protein sequence ID" value="NXN93198.1"/>
    <property type="molecule type" value="Genomic_DNA"/>
</dbReference>
<protein>
    <submittedName>
        <fullName evidence="3">PO210 protein</fullName>
    </submittedName>
</protein>
<feature type="domain" description="NUP210 Ig-like" evidence="2">
    <location>
        <begin position="1"/>
        <end position="55"/>
    </location>
</feature>
<dbReference type="Proteomes" id="UP000565785">
    <property type="component" value="Unassembled WGS sequence"/>
</dbReference>
<evidence type="ECO:0000259" key="1">
    <source>
        <dbReference type="Pfam" id="PF22963"/>
    </source>
</evidence>
<feature type="non-terminal residue" evidence="3">
    <location>
        <position position="1"/>
    </location>
</feature>
<accession>A0A7L1N065</accession>
<dbReference type="OrthoDB" id="361283at2759"/>
<dbReference type="GO" id="GO:0005643">
    <property type="term" value="C:nuclear pore"/>
    <property type="evidence" value="ECO:0007669"/>
    <property type="project" value="TreeGrafter"/>
</dbReference>
<feature type="non-terminal residue" evidence="3">
    <location>
        <position position="94"/>
    </location>
</feature>
<dbReference type="PANTHER" id="PTHR23019">
    <property type="entry name" value="NUCLEAR PORE MEMBRANE GLYCOPROTEIN GP210-RELATED"/>
    <property type="match status" value="1"/>
</dbReference>
<dbReference type="InterPro" id="IPR045197">
    <property type="entry name" value="NUP210-like"/>
</dbReference>
<comment type="caution">
    <text evidence="3">The sequence shown here is derived from an EMBL/GenBank/DDBJ whole genome shotgun (WGS) entry which is preliminary data.</text>
</comment>
<organism evidence="3 4">
    <name type="scientific">Rhinopomastus cyanomelas</name>
    <name type="common">Common scimitarbill</name>
    <dbReference type="NCBI Taxonomy" id="113115"/>
    <lineage>
        <taxon>Eukaryota</taxon>
        <taxon>Metazoa</taxon>
        <taxon>Chordata</taxon>
        <taxon>Craniata</taxon>
        <taxon>Vertebrata</taxon>
        <taxon>Euteleostomi</taxon>
        <taxon>Archelosauria</taxon>
        <taxon>Archosauria</taxon>
        <taxon>Dinosauria</taxon>
        <taxon>Saurischia</taxon>
        <taxon>Theropoda</taxon>
        <taxon>Coelurosauria</taxon>
        <taxon>Aves</taxon>
        <taxon>Neognathae</taxon>
        <taxon>Neoaves</taxon>
        <taxon>Telluraves</taxon>
        <taxon>Coraciimorphae</taxon>
        <taxon>Bucerotiformes</taxon>
        <taxon>Rhinopomastidae</taxon>
        <taxon>Rhinopomastus</taxon>
    </lineage>
</organism>
<dbReference type="InterPro" id="IPR055097">
    <property type="entry name" value="Ig_NUP210_2nd"/>
</dbReference>
<name>A0A7L1N065_RHICY</name>
<sequence length="94" mass="10437">ILKFSESSYVPPSYISEMEKDAKQGDTILVSGKKTGSSTLKAKIQEAVYEHVQPAEVRLLVLENILLNPACDIYLPVGASIQYRVEKIRQGKIT</sequence>
<reference evidence="3 4" key="1">
    <citation type="submission" date="2019-09" db="EMBL/GenBank/DDBJ databases">
        <title>Bird 10,000 Genomes (B10K) Project - Family phase.</title>
        <authorList>
            <person name="Zhang G."/>
        </authorList>
    </citation>
    <scope>NUCLEOTIDE SEQUENCE [LARGE SCALE GENOMIC DNA]</scope>
    <source>
        <strain evidence="3">B10K-DU-002-35</strain>
        <tissue evidence="3">Muscle</tissue>
    </source>
</reference>
<dbReference type="InterPro" id="IPR055098">
    <property type="entry name" value="Ig_NUP210_3rd"/>
</dbReference>
<evidence type="ECO:0000313" key="4">
    <source>
        <dbReference type="Proteomes" id="UP000565785"/>
    </source>
</evidence>
<gene>
    <name evidence="3" type="primary">Nup210_0</name>
    <name evidence="3" type="ORF">RHICYA_R06549</name>
</gene>
<proteinExistence type="predicted"/>
<keyword evidence="4" id="KW-1185">Reference proteome</keyword>